<dbReference type="KEGG" id="err:DVR09_02250"/>
<dbReference type="PROSITE" id="PS50850">
    <property type="entry name" value="MFS"/>
    <property type="match status" value="1"/>
</dbReference>
<protein>
    <submittedName>
        <fullName evidence="6">YbfB/YjiJ family MFS transporter</fullName>
    </submittedName>
</protein>
<dbReference type="InterPro" id="IPR020846">
    <property type="entry name" value="MFS_dom"/>
</dbReference>
<keyword evidence="7" id="KW-1185">Reference proteome</keyword>
<dbReference type="GO" id="GO:0005886">
    <property type="term" value="C:plasma membrane"/>
    <property type="evidence" value="ECO:0007669"/>
    <property type="project" value="TreeGrafter"/>
</dbReference>
<dbReference type="OrthoDB" id="9797953at2"/>
<feature type="transmembrane region" description="Helical" evidence="4">
    <location>
        <begin position="303"/>
        <end position="325"/>
    </location>
</feature>
<evidence type="ECO:0000256" key="2">
    <source>
        <dbReference type="ARBA" id="ARBA00022989"/>
    </source>
</evidence>
<evidence type="ECO:0000256" key="3">
    <source>
        <dbReference type="ARBA" id="ARBA00023136"/>
    </source>
</evidence>
<dbReference type="Gene3D" id="1.20.1250.20">
    <property type="entry name" value="MFS general substrate transporter like domains"/>
    <property type="match status" value="2"/>
</dbReference>
<dbReference type="PANTHER" id="PTHR23537:SF1">
    <property type="entry name" value="SUGAR TRANSPORTER"/>
    <property type="match status" value="1"/>
</dbReference>
<keyword evidence="2 4" id="KW-1133">Transmembrane helix</keyword>
<dbReference type="AlphaFoldDB" id="A0A345YBK2"/>
<feature type="transmembrane region" description="Helical" evidence="4">
    <location>
        <begin position="48"/>
        <end position="68"/>
    </location>
</feature>
<dbReference type="PANTHER" id="PTHR23537">
    <property type="match status" value="1"/>
</dbReference>
<name>A0A345YBK2_9SPHN</name>
<keyword evidence="1 4" id="KW-0812">Transmembrane</keyword>
<accession>A0A345YBK2</accession>
<feature type="transmembrane region" description="Helical" evidence="4">
    <location>
        <begin position="337"/>
        <end position="359"/>
    </location>
</feature>
<feature type="transmembrane region" description="Helical" evidence="4">
    <location>
        <begin position="365"/>
        <end position="385"/>
    </location>
</feature>
<feature type="transmembrane region" description="Helical" evidence="4">
    <location>
        <begin position="138"/>
        <end position="161"/>
    </location>
</feature>
<evidence type="ECO:0000256" key="4">
    <source>
        <dbReference type="SAM" id="Phobius"/>
    </source>
</evidence>
<feature type="transmembrane region" description="Helical" evidence="4">
    <location>
        <begin position="12"/>
        <end position="36"/>
    </location>
</feature>
<organism evidence="6 7">
    <name type="scientific">Erythrobacter aureus</name>
    <dbReference type="NCBI Taxonomy" id="2182384"/>
    <lineage>
        <taxon>Bacteria</taxon>
        <taxon>Pseudomonadati</taxon>
        <taxon>Pseudomonadota</taxon>
        <taxon>Alphaproteobacteria</taxon>
        <taxon>Sphingomonadales</taxon>
        <taxon>Erythrobacteraceae</taxon>
        <taxon>Erythrobacter/Porphyrobacter group</taxon>
        <taxon>Erythrobacter</taxon>
    </lineage>
</organism>
<feature type="transmembrane region" description="Helical" evidence="4">
    <location>
        <begin position="280"/>
        <end position="297"/>
    </location>
</feature>
<evidence type="ECO:0000313" key="7">
    <source>
        <dbReference type="Proteomes" id="UP000254508"/>
    </source>
</evidence>
<evidence type="ECO:0000313" key="6">
    <source>
        <dbReference type="EMBL" id="AXK41304.1"/>
    </source>
</evidence>
<dbReference type="InterPro" id="IPR036259">
    <property type="entry name" value="MFS_trans_sf"/>
</dbReference>
<feature type="transmembrane region" description="Helical" evidence="4">
    <location>
        <begin position="104"/>
        <end position="126"/>
    </location>
</feature>
<evidence type="ECO:0000259" key="5">
    <source>
        <dbReference type="PROSITE" id="PS50850"/>
    </source>
</evidence>
<dbReference type="EMBL" id="CP031357">
    <property type="protein sequence ID" value="AXK41304.1"/>
    <property type="molecule type" value="Genomic_DNA"/>
</dbReference>
<proteinExistence type="predicted"/>
<keyword evidence="3 4" id="KW-0472">Membrane</keyword>
<feature type="transmembrane region" description="Helical" evidence="4">
    <location>
        <begin position="216"/>
        <end position="238"/>
    </location>
</feature>
<dbReference type="Pfam" id="PF06779">
    <property type="entry name" value="MFS_4"/>
    <property type="match status" value="1"/>
</dbReference>
<gene>
    <name evidence="6" type="ORF">DVR09_02250</name>
</gene>
<sequence length="398" mass="41760">MERAVSIRNELIWRTAAIAGGAAIALAFARFSYALILPEMQKQLALDYATAGLLNTVNAIGYLAGALATGSLAGRFGEKFLFKISFLVTAISIGATGLSPDLNLILFFRALSGVAGASCMISGAALVIRDAKRIDARFVTKVTGLYFAAPGAGIAISAFVIPWLVDGFGWQAGWYGLSAISLVLAVPAFFVIDTFDATAHDRQASSVALTRKLRRLLLAYGLFGAGYIGYMTFIIAYLRGAGYLSTAFVSWFWVALGLAAVATAGLWSRYFARTSSGKRVAVPLAMVCLGTILALAVTDHATLLLSAIVFGGSFLAVVAGVANALESEVTSQAYSKALGTLTAAFSAGQIVGPLMTGVVSDRSAGLTHGLWLSAMLLLAGSLIAWSHDWDRQRDGAAW</sequence>
<feature type="transmembrane region" description="Helical" evidence="4">
    <location>
        <begin position="250"/>
        <end position="268"/>
    </location>
</feature>
<reference evidence="7" key="1">
    <citation type="submission" date="2018-07" db="EMBL/GenBank/DDBJ databases">
        <title>Genome sequence of Erythrobacter strain YH-07, an antagonistic bacterium isolated from Yellow Sea.</title>
        <authorList>
            <person name="Tang T."/>
            <person name="Liu Q."/>
            <person name="Sun X."/>
        </authorList>
    </citation>
    <scope>NUCLEOTIDE SEQUENCE [LARGE SCALE GENOMIC DNA]</scope>
    <source>
        <strain evidence="7">YH-07</strain>
    </source>
</reference>
<feature type="transmembrane region" description="Helical" evidence="4">
    <location>
        <begin position="173"/>
        <end position="195"/>
    </location>
</feature>
<dbReference type="GO" id="GO:0022857">
    <property type="term" value="F:transmembrane transporter activity"/>
    <property type="evidence" value="ECO:0007669"/>
    <property type="project" value="InterPro"/>
</dbReference>
<dbReference type="InterPro" id="IPR010645">
    <property type="entry name" value="MFS_4"/>
</dbReference>
<evidence type="ECO:0000256" key="1">
    <source>
        <dbReference type="ARBA" id="ARBA00022692"/>
    </source>
</evidence>
<dbReference type="Proteomes" id="UP000254508">
    <property type="component" value="Chromosome"/>
</dbReference>
<dbReference type="SUPFAM" id="SSF103473">
    <property type="entry name" value="MFS general substrate transporter"/>
    <property type="match status" value="1"/>
</dbReference>
<feature type="domain" description="Major facilitator superfamily (MFS) profile" evidence="5">
    <location>
        <begin position="15"/>
        <end position="392"/>
    </location>
</feature>
<feature type="transmembrane region" description="Helical" evidence="4">
    <location>
        <begin position="80"/>
        <end position="98"/>
    </location>
</feature>